<evidence type="ECO:0000313" key="3">
    <source>
        <dbReference type="Proteomes" id="UP000594638"/>
    </source>
</evidence>
<comment type="caution">
    <text evidence="2">The sequence shown here is derived from an EMBL/GenBank/DDBJ whole genome shotgun (WGS) entry which is preliminary data.</text>
</comment>
<sequence>MECSSMSPVRKSFPGLASISQLSNSAKLSSIGNDHSRGSHLEHLLTNRYSSQRGVMEQSHSFPEQKSILYSGNMPSFVSSSSNRPRVETLSGPQFLWGSPKLYAEQSSSSSWKTQPVRDPFTSSGHHHFPNTDEHEILSYTSQNHHNHHNVGSATSGVPSERHLGFSRSRWRRHLWLVMIEISC</sequence>
<evidence type="ECO:0000313" key="2">
    <source>
        <dbReference type="EMBL" id="CAA2996494.1"/>
    </source>
</evidence>
<feature type="region of interest" description="Disordered" evidence="1">
    <location>
        <begin position="107"/>
        <end position="132"/>
    </location>
</feature>
<organism evidence="2 3">
    <name type="scientific">Olea europaea subsp. europaea</name>
    <dbReference type="NCBI Taxonomy" id="158383"/>
    <lineage>
        <taxon>Eukaryota</taxon>
        <taxon>Viridiplantae</taxon>
        <taxon>Streptophyta</taxon>
        <taxon>Embryophyta</taxon>
        <taxon>Tracheophyta</taxon>
        <taxon>Spermatophyta</taxon>
        <taxon>Magnoliopsida</taxon>
        <taxon>eudicotyledons</taxon>
        <taxon>Gunneridae</taxon>
        <taxon>Pentapetalae</taxon>
        <taxon>asterids</taxon>
        <taxon>lamiids</taxon>
        <taxon>Lamiales</taxon>
        <taxon>Oleaceae</taxon>
        <taxon>Oleeae</taxon>
        <taxon>Olea</taxon>
    </lineage>
</organism>
<proteinExistence type="predicted"/>
<dbReference type="EMBL" id="CACTIH010005527">
    <property type="protein sequence ID" value="CAA2996494.1"/>
    <property type="molecule type" value="Genomic_DNA"/>
</dbReference>
<evidence type="ECO:0000256" key="1">
    <source>
        <dbReference type="SAM" id="MobiDB-lite"/>
    </source>
</evidence>
<reference evidence="2 3" key="1">
    <citation type="submission" date="2019-12" db="EMBL/GenBank/DDBJ databases">
        <authorList>
            <person name="Alioto T."/>
            <person name="Alioto T."/>
            <person name="Gomez Garrido J."/>
        </authorList>
    </citation>
    <scope>NUCLEOTIDE SEQUENCE [LARGE SCALE GENOMIC DNA]</scope>
</reference>
<dbReference type="Proteomes" id="UP000594638">
    <property type="component" value="Unassembled WGS sequence"/>
</dbReference>
<accession>A0A8S0SVV3</accession>
<name>A0A8S0SVV3_OLEEU</name>
<protein>
    <submittedName>
        <fullName evidence="2">Uncharacterized protein</fullName>
    </submittedName>
</protein>
<dbReference type="Gramene" id="OE9A074757T1">
    <property type="protein sequence ID" value="OE9A074757C1"/>
    <property type="gene ID" value="OE9A074757"/>
</dbReference>
<gene>
    <name evidence="2" type="ORF">OLEA9_A074757</name>
</gene>
<dbReference type="AlphaFoldDB" id="A0A8S0SVV3"/>
<dbReference type="OrthoDB" id="1605131at2759"/>
<keyword evidence="3" id="KW-1185">Reference proteome</keyword>